<evidence type="ECO:0000313" key="2">
    <source>
        <dbReference type="EMBL" id="KAJ1173834.1"/>
    </source>
</evidence>
<feature type="region of interest" description="Disordered" evidence="1">
    <location>
        <begin position="63"/>
        <end position="94"/>
    </location>
</feature>
<organism evidence="2 3">
    <name type="scientific">Pleurodeles waltl</name>
    <name type="common">Iberian ribbed newt</name>
    <dbReference type="NCBI Taxonomy" id="8319"/>
    <lineage>
        <taxon>Eukaryota</taxon>
        <taxon>Metazoa</taxon>
        <taxon>Chordata</taxon>
        <taxon>Craniata</taxon>
        <taxon>Vertebrata</taxon>
        <taxon>Euteleostomi</taxon>
        <taxon>Amphibia</taxon>
        <taxon>Batrachia</taxon>
        <taxon>Caudata</taxon>
        <taxon>Salamandroidea</taxon>
        <taxon>Salamandridae</taxon>
        <taxon>Pleurodelinae</taxon>
        <taxon>Pleurodeles</taxon>
    </lineage>
</organism>
<gene>
    <name evidence="2" type="ORF">NDU88_005659</name>
</gene>
<feature type="compositionally biased region" description="Polar residues" evidence="1">
    <location>
        <begin position="63"/>
        <end position="76"/>
    </location>
</feature>
<proteinExistence type="predicted"/>
<evidence type="ECO:0000256" key="1">
    <source>
        <dbReference type="SAM" id="MobiDB-lite"/>
    </source>
</evidence>
<name>A0AAV7TBY4_PLEWA</name>
<accession>A0AAV7TBY4</accession>
<evidence type="ECO:0000313" key="3">
    <source>
        <dbReference type="Proteomes" id="UP001066276"/>
    </source>
</evidence>
<feature type="region of interest" description="Disordered" evidence="1">
    <location>
        <begin position="1"/>
        <end position="25"/>
    </location>
</feature>
<dbReference type="EMBL" id="JANPWB010000007">
    <property type="protein sequence ID" value="KAJ1173834.1"/>
    <property type="molecule type" value="Genomic_DNA"/>
</dbReference>
<comment type="caution">
    <text evidence="2">The sequence shown here is derived from an EMBL/GenBank/DDBJ whole genome shotgun (WGS) entry which is preliminary data.</text>
</comment>
<sequence length="152" mass="16711">MTGRHKSFTAAPGAERRPPSGPQVRRSLVVAGARRAKKLPPSLHCHQALPPQLLTSISCGRTSSCLRPTRTPQPSEQHTHHSRDRVTGARMSHSLSGVPPWGSVAITKEYITFRVRIKSLDDSVYAMDNANGSLRLHMFLEVSARLDSIVEV</sequence>
<protein>
    <submittedName>
        <fullName evidence="2">Uncharacterized protein</fullName>
    </submittedName>
</protein>
<dbReference type="AlphaFoldDB" id="A0AAV7TBY4"/>
<reference evidence="2" key="1">
    <citation type="journal article" date="2022" name="bioRxiv">
        <title>Sequencing and chromosome-scale assembly of the giantPleurodeles waltlgenome.</title>
        <authorList>
            <person name="Brown T."/>
            <person name="Elewa A."/>
            <person name="Iarovenko S."/>
            <person name="Subramanian E."/>
            <person name="Araus A.J."/>
            <person name="Petzold A."/>
            <person name="Susuki M."/>
            <person name="Suzuki K.-i.T."/>
            <person name="Hayashi T."/>
            <person name="Toyoda A."/>
            <person name="Oliveira C."/>
            <person name="Osipova E."/>
            <person name="Leigh N.D."/>
            <person name="Simon A."/>
            <person name="Yun M.H."/>
        </authorList>
    </citation>
    <scope>NUCLEOTIDE SEQUENCE</scope>
    <source>
        <strain evidence="2">20211129_DDA</strain>
        <tissue evidence="2">Liver</tissue>
    </source>
</reference>
<keyword evidence="3" id="KW-1185">Reference proteome</keyword>
<dbReference type="Proteomes" id="UP001066276">
    <property type="component" value="Chromosome 4_1"/>
</dbReference>